<reference evidence="4" key="1">
    <citation type="submission" date="2017-02" db="UniProtKB">
        <authorList>
            <consortium name="WormBaseParasite"/>
        </authorList>
    </citation>
    <scope>IDENTIFICATION</scope>
</reference>
<evidence type="ECO:0000313" key="4">
    <source>
        <dbReference type="WBParaSite" id="TTAC_0000440101-mRNA-1"/>
    </source>
</evidence>
<feature type="compositionally biased region" description="Basic and acidic residues" evidence="1">
    <location>
        <begin position="1"/>
        <end position="10"/>
    </location>
</feature>
<accession>A0A0R3WUG1</accession>
<sequence length="151" mass="16811">MDPGERRNVDRAGLPPSAKIRAASNESSHGRHGNYPLNPPNYPCRQDLFKWAKLEYLVIPPNSIQSCHLMLQLHIALGTIVPSIATTPTLFRQDLQLVRIRLESHRDMQAQQALHSEASQLNSPQSHEAQKAFYGTSSSCLLSFTSALTSH</sequence>
<dbReference type="WBParaSite" id="TTAC_0000440101-mRNA-1">
    <property type="protein sequence ID" value="TTAC_0000440101-mRNA-1"/>
    <property type="gene ID" value="TTAC_0000440101"/>
</dbReference>
<protein>
    <submittedName>
        <fullName evidence="2 4">Uncharacterized protein</fullName>
    </submittedName>
</protein>
<keyword evidence="3" id="KW-1185">Reference proteome</keyword>
<reference evidence="2 3" key="2">
    <citation type="submission" date="2018-11" db="EMBL/GenBank/DDBJ databases">
        <authorList>
            <consortium name="Pathogen Informatics"/>
        </authorList>
    </citation>
    <scope>NUCLEOTIDE SEQUENCE [LARGE SCALE GENOMIC DNA]</scope>
</reference>
<dbReference type="AlphaFoldDB" id="A0A0R3WUG1"/>
<feature type="region of interest" description="Disordered" evidence="1">
    <location>
        <begin position="1"/>
        <end position="38"/>
    </location>
</feature>
<name>A0A0R3WUG1_HYDTA</name>
<evidence type="ECO:0000313" key="3">
    <source>
        <dbReference type="Proteomes" id="UP000274429"/>
    </source>
</evidence>
<dbReference type="EMBL" id="UYWX01004293">
    <property type="protein sequence ID" value="VDM24815.1"/>
    <property type="molecule type" value="Genomic_DNA"/>
</dbReference>
<proteinExistence type="predicted"/>
<organism evidence="4">
    <name type="scientific">Hydatigena taeniaeformis</name>
    <name type="common">Feline tapeworm</name>
    <name type="synonym">Taenia taeniaeformis</name>
    <dbReference type="NCBI Taxonomy" id="6205"/>
    <lineage>
        <taxon>Eukaryota</taxon>
        <taxon>Metazoa</taxon>
        <taxon>Spiralia</taxon>
        <taxon>Lophotrochozoa</taxon>
        <taxon>Platyhelminthes</taxon>
        <taxon>Cestoda</taxon>
        <taxon>Eucestoda</taxon>
        <taxon>Cyclophyllidea</taxon>
        <taxon>Taeniidae</taxon>
        <taxon>Hydatigera</taxon>
    </lineage>
</organism>
<dbReference type="STRING" id="6205.A0A0R3WUG1"/>
<evidence type="ECO:0000256" key="1">
    <source>
        <dbReference type="SAM" id="MobiDB-lite"/>
    </source>
</evidence>
<evidence type="ECO:0000313" key="2">
    <source>
        <dbReference type="EMBL" id="VDM24815.1"/>
    </source>
</evidence>
<gene>
    <name evidence="2" type="ORF">TTAC_LOCUS4386</name>
</gene>
<dbReference type="Proteomes" id="UP000274429">
    <property type="component" value="Unassembled WGS sequence"/>
</dbReference>